<gene>
    <name evidence="1" type="ORF">ACFOSU_16205</name>
</gene>
<dbReference type="RefSeq" id="WP_380690970.1">
    <property type="nucleotide sequence ID" value="NZ_JBHRSS010000008.1"/>
</dbReference>
<dbReference type="EMBL" id="JBHRSS010000008">
    <property type="protein sequence ID" value="MFC3105418.1"/>
    <property type="molecule type" value="Genomic_DNA"/>
</dbReference>
<name>A0ABV7EU84_9GAMM</name>
<proteinExistence type="predicted"/>
<evidence type="ECO:0008006" key="3">
    <source>
        <dbReference type="Google" id="ProtNLM"/>
    </source>
</evidence>
<evidence type="ECO:0000313" key="1">
    <source>
        <dbReference type="EMBL" id="MFC3105418.1"/>
    </source>
</evidence>
<organism evidence="1 2">
    <name type="scientific">Salinisphaera aquimarina</name>
    <dbReference type="NCBI Taxonomy" id="2094031"/>
    <lineage>
        <taxon>Bacteria</taxon>
        <taxon>Pseudomonadati</taxon>
        <taxon>Pseudomonadota</taxon>
        <taxon>Gammaproteobacteria</taxon>
        <taxon>Salinisphaerales</taxon>
        <taxon>Salinisphaeraceae</taxon>
        <taxon>Salinisphaera</taxon>
    </lineage>
</organism>
<accession>A0ABV7EU84</accession>
<dbReference type="Gene3D" id="1.10.10.10">
    <property type="entry name" value="Winged helix-like DNA-binding domain superfamily/Winged helix DNA-binding domain"/>
    <property type="match status" value="1"/>
</dbReference>
<dbReference type="Proteomes" id="UP001595462">
    <property type="component" value="Unassembled WGS sequence"/>
</dbReference>
<protein>
    <recommendedName>
        <fullName evidence="3">Transposase</fullName>
    </recommendedName>
</protein>
<reference evidence="2" key="1">
    <citation type="journal article" date="2019" name="Int. J. Syst. Evol. Microbiol.">
        <title>The Global Catalogue of Microorganisms (GCM) 10K type strain sequencing project: providing services to taxonomists for standard genome sequencing and annotation.</title>
        <authorList>
            <consortium name="The Broad Institute Genomics Platform"/>
            <consortium name="The Broad Institute Genome Sequencing Center for Infectious Disease"/>
            <person name="Wu L."/>
            <person name="Ma J."/>
        </authorList>
    </citation>
    <scope>NUCLEOTIDE SEQUENCE [LARGE SCALE GENOMIC DNA]</scope>
    <source>
        <strain evidence="2">KCTC 52640</strain>
    </source>
</reference>
<evidence type="ECO:0000313" key="2">
    <source>
        <dbReference type="Proteomes" id="UP001595462"/>
    </source>
</evidence>
<comment type="caution">
    <text evidence="1">The sequence shown here is derived from an EMBL/GenBank/DDBJ whole genome shotgun (WGS) entry which is preliminary data.</text>
</comment>
<sequence length="69" mass="7871">MKQSKRYSSEIRDRAERMLFEHQADYASQLAAIGSITGKIGITPETTRGYVHQAERDRIHPIRVGLLLC</sequence>
<dbReference type="InterPro" id="IPR036388">
    <property type="entry name" value="WH-like_DNA-bd_sf"/>
</dbReference>
<keyword evidence="2" id="KW-1185">Reference proteome</keyword>